<proteinExistence type="predicted"/>
<dbReference type="RefSeq" id="WP_125013630.1">
    <property type="nucleotide sequence ID" value="NZ_QWEZ01000001.1"/>
</dbReference>
<dbReference type="PANTHER" id="PTHR30087:SF1">
    <property type="entry name" value="HYPOTHETICAL CYTOSOLIC PROTEIN"/>
    <property type="match status" value="1"/>
</dbReference>
<gene>
    <name evidence="1" type="ORF">D0544_00050</name>
</gene>
<keyword evidence="2" id="KW-1185">Reference proteome</keyword>
<dbReference type="PANTHER" id="PTHR30087">
    <property type="entry name" value="INNER MEMBRANE PROTEIN"/>
    <property type="match status" value="1"/>
</dbReference>
<accession>A0A3P3VLD8</accession>
<dbReference type="EMBL" id="QWEZ01000001">
    <property type="protein sequence ID" value="RRJ83555.1"/>
    <property type="molecule type" value="Genomic_DNA"/>
</dbReference>
<organism evidence="1 2">
    <name type="scientific">Aestuariirhabdus litorea</name>
    <dbReference type="NCBI Taxonomy" id="2528527"/>
    <lineage>
        <taxon>Bacteria</taxon>
        <taxon>Pseudomonadati</taxon>
        <taxon>Pseudomonadota</taxon>
        <taxon>Gammaproteobacteria</taxon>
        <taxon>Oceanospirillales</taxon>
        <taxon>Aestuariirhabdaceae</taxon>
        <taxon>Aestuariirhabdus</taxon>
    </lineage>
</organism>
<comment type="caution">
    <text evidence="1">The sequence shown here is derived from an EMBL/GenBank/DDBJ whole genome shotgun (WGS) entry which is preliminary data.</text>
</comment>
<name>A0A3P3VLD8_9GAMM</name>
<protein>
    <submittedName>
        <fullName evidence="1">DUF523 domain-containing protein</fullName>
    </submittedName>
</protein>
<sequence length="195" mass="20673">MHPTRAVAWELGGSWPILDLGHPERGEGGGVERVLVSACLLGQRVRYDGEGFEPGDLLLRWQGEGRTLALCPEQAGGLAVPRPPAEIEGGQGGSVLAGDTRVITRSGADLSDAFIRGAEAALALCRREGVRMAVLKARSPSCGNRESYDGSFTGVRVSGQGVTAALLMREGVRVFNEQELEDAERYLQGLESLSG</sequence>
<reference evidence="1 2" key="1">
    <citation type="submission" date="2018-08" db="EMBL/GenBank/DDBJ databases">
        <authorList>
            <person name="Khan S.A."/>
        </authorList>
    </citation>
    <scope>NUCLEOTIDE SEQUENCE [LARGE SCALE GENOMIC DNA]</scope>
    <source>
        <strain evidence="1 2">GTF-13</strain>
    </source>
</reference>
<dbReference type="Proteomes" id="UP000280792">
    <property type="component" value="Unassembled WGS sequence"/>
</dbReference>
<evidence type="ECO:0000313" key="1">
    <source>
        <dbReference type="EMBL" id="RRJ83555.1"/>
    </source>
</evidence>
<dbReference type="AlphaFoldDB" id="A0A3P3VLD8"/>
<reference evidence="1 2" key="2">
    <citation type="submission" date="2018-12" db="EMBL/GenBank/DDBJ databases">
        <title>Simiduia agarivorans gen. nov., sp. nov., a marine, agarolytic bacterium isolated from shallow coastal water from Keelung, Taiwan.</title>
        <authorList>
            <person name="Shieh W.Y."/>
        </authorList>
    </citation>
    <scope>NUCLEOTIDE SEQUENCE [LARGE SCALE GENOMIC DNA]</scope>
    <source>
        <strain evidence="1 2">GTF-13</strain>
    </source>
</reference>
<dbReference type="InterPro" id="IPR007553">
    <property type="entry name" value="2-thiour_desulf"/>
</dbReference>
<dbReference type="Pfam" id="PF04463">
    <property type="entry name" value="2-thiour_desulf"/>
    <property type="match status" value="1"/>
</dbReference>
<evidence type="ECO:0000313" key="2">
    <source>
        <dbReference type="Proteomes" id="UP000280792"/>
    </source>
</evidence>